<keyword evidence="1" id="KW-1133">Transmembrane helix</keyword>
<keyword evidence="1" id="KW-0472">Membrane</keyword>
<dbReference type="EMBL" id="AK374617">
    <property type="protein sequence ID" value="BAK05813.1"/>
    <property type="molecule type" value="mRNA"/>
</dbReference>
<protein>
    <submittedName>
        <fullName evidence="2">Predicted protein</fullName>
    </submittedName>
</protein>
<evidence type="ECO:0000256" key="1">
    <source>
        <dbReference type="SAM" id="Phobius"/>
    </source>
</evidence>
<evidence type="ECO:0000313" key="2">
    <source>
        <dbReference type="EMBL" id="BAK05813.1"/>
    </source>
</evidence>
<dbReference type="AlphaFoldDB" id="F2EEP1"/>
<feature type="transmembrane region" description="Helical" evidence="1">
    <location>
        <begin position="24"/>
        <end position="47"/>
    </location>
</feature>
<sequence>MDPHGPGGGPGSGGHVGWGQEGGVWFHLAGLGFLVTLALVPGGLGLVGSSDPASISCAAAACSKIAAALCSDTRALAVRRLLSDSLWSCGTYQPQETTHLTIISTLSIR</sequence>
<accession>F2EEP1</accession>
<proteinExistence type="evidence at transcript level"/>
<reference evidence="2" key="1">
    <citation type="journal article" date="2011" name="Plant Physiol.">
        <title>Comprehensive sequence analysis of 24,783 barley full-length cDNAs derived from 12 clone libraries.</title>
        <authorList>
            <person name="Matsumoto T."/>
            <person name="Tanaka T."/>
            <person name="Sakai H."/>
            <person name="Amano N."/>
            <person name="Kanamori H."/>
            <person name="Kurita K."/>
            <person name="Kikuta A."/>
            <person name="Kamiya K."/>
            <person name="Yamamoto M."/>
            <person name="Ikawa H."/>
            <person name="Fujii N."/>
            <person name="Hori K."/>
            <person name="Itoh T."/>
            <person name="Sato K."/>
        </authorList>
    </citation>
    <scope>NUCLEOTIDE SEQUENCE</scope>
    <source>
        <tissue evidence="2">Flower</tissue>
    </source>
</reference>
<keyword evidence="1" id="KW-0812">Transmembrane</keyword>
<name>F2EEP1_HORVV</name>
<organism evidence="2">
    <name type="scientific">Hordeum vulgare subsp. vulgare</name>
    <name type="common">Domesticated barley</name>
    <dbReference type="NCBI Taxonomy" id="112509"/>
    <lineage>
        <taxon>Eukaryota</taxon>
        <taxon>Viridiplantae</taxon>
        <taxon>Streptophyta</taxon>
        <taxon>Embryophyta</taxon>
        <taxon>Tracheophyta</taxon>
        <taxon>Spermatophyta</taxon>
        <taxon>Magnoliopsida</taxon>
        <taxon>Liliopsida</taxon>
        <taxon>Poales</taxon>
        <taxon>Poaceae</taxon>
        <taxon>BOP clade</taxon>
        <taxon>Pooideae</taxon>
        <taxon>Triticodae</taxon>
        <taxon>Triticeae</taxon>
        <taxon>Hordeinae</taxon>
        <taxon>Hordeum</taxon>
    </lineage>
</organism>